<dbReference type="EMBL" id="AP006618">
    <property type="protein sequence ID" value="BAD58784.1"/>
    <property type="molecule type" value="Genomic_DNA"/>
</dbReference>
<feature type="region of interest" description="Disordered" evidence="1">
    <location>
        <begin position="15"/>
        <end position="44"/>
    </location>
</feature>
<proteinExistence type="predicted"/>
<sequence>MNTFITPIRDRCAASASRSHVYRGRPSPVVSCRSRKTSSSRASL</sequence>
<protein>
    <submittedName>
        <fullName evidence="2">Uncharacterized protein</fullName>
    </submittedName>
</protein>
<dbReference type="AlphaFoldDB" id="Q5YSQ7"/>
<dbReference type="HOGENOM" id="CLU_3219246_0_0_11"/>
<reference evidence="2 3" key="1">
    <citation type="journal article" date="2004" name="Proc. Natl. Acad. Sci. U.S.A.">
        <title>The complete genomic sequence of Nocardia farcinica IFM 10152.</title>
        <authorList>
            <person name="Ishikawa J."/>
            <person name="Yamashita A."/>
            <person name="Mikami Y."/>
            <person name="Hoshino Y."/>
            <person name="Kurita H."/>
            <person name="Hotta K."/>
            <person name="Shiba T."/>
            <person name="Hattori M."/>
        </authorList>
    </citation>
    <scope>NUCLEOTIDE SEQUENCE [LARGE SCALE GENOMIC DNA]</scope>
    <source>
        <strain evidence="2 3">IFM 10152</strain>
    </source>
</reference>
<name>Q5YSQ7_NOCFA</name>
<dbReference type="Proteomes" id="UP000006820">
    <property type="component" value="Chromosome"/>
</dbReference>
<evidence type="ECO:0000313" key="3">
    <source>
        <dbReference type="Proteomes" id="UP000006820"/>
    </source>
</evidence>
<dbReference type="STRING" id="247156.NFA_39360"/>
<evidence type="ECO:0000313" key="2">
    <source>
        <dbReference type="EMBL" id="BAD58784.1"/>
    </source>
</evidence>
<accession>Q5YSQ7</accession>
<keyword evidence="3" id="KW-1185">Reference proteome</keyword>
<evidence type="ECO:0000256" key="1">
    <source>
        <dbReference type="SAM" id="MobiDB-lite"/>
    </source>
</evidence>
<gene>
    <name evidence="2" type="ordered locus">NFA_39360</name>
</gene>
<organism evidence="2 3">
    <name type="scientific">Nocardia farcinica (strain IFM 10152)</name>
    <dbReference type="NCBI Taxonomy" id="247156"/>
    <lineage>
        <taxon>Bacteria</taxon>
        <taxon>Bacillati</taxon>
        <taxon>Actinomycetota</taxon>
        <taxon>Actinomycetes</taxon>
        <taxon>Mycobacteriales</taxon>
        <taxon>Nocardiaceae</taxon>
        <taxon>Nocardia</taxon>
    </lineage>
</organism>
<dbReference type="KEGG" id="nfa:NFA_39360"/>